<reference evidence="4" key="1">
    <citation type="submission" date="2016-10" db="EMBL/GenBank/DDBJ databases">
        <authorList>
            <person name="Varghese N."/>
            <person name="Submissions S."/>
        </authorList>
    </citation>
    <scope>NUCLEOTIDE SEQUENCE [LARGE SCALE GENOMIC DNA]</scope>
    <source>
        <strain evidence="4">KPR-1</strain>
    </source>
</reference>
<feature type="region of interest" description="Disordered" evidence="1">
    <location>
        <begin position="218"/>
        <end position="239"/>
    </location>
</feature>
<dbReference type="AlphaFoldDB" id="A0A1H4BHN9"/>
<sequence length="239" mass="26308">MTQTLDVDIFSDIACPWCYIGKRRFEAALEQLSFAEHINVRWHSYQLDPQLPATYPGTEKDYLMESKGLDDNSIDHMLAQVTEHAAEVGLTYDFDRLKVANSFHSHRLLHAAATVGKSGEMKESLLAGHFCDGLDIGTDDDLRVMADRAGLPSDLTESVLRDKSAFAADVRDDIKTAQQLQVSGVPFFVLGQKYGLAGAQPTETFVEVLTRVWEESNPSPITLLNDDPSGQACGPDGCD</sequence>
<dbReference type="CDD" id="cd03024">
    <property type="entry name" value="DsbA_FrnE"/>
    <property type="match status" value="1"/>
</dbReference>
<dbReference type="GO" id="GO:0016853">
    <property type="term" value="F:isomerase activity"/>
    <property type="evidence" value="ECO:0007669"/>
    <property type="project" value="UniProtKB-KW"/>
</dbReference>
<dbReference type="RefSeq" id="WP_222842436.1">
    <property type="nucleotide sequence ID" value="NZ_FNQV01000010.1"/>
</dbReference>
<feature type="domain" description="DSBA-like thioredoxin" evidence="2">
    <location>
        <begin position="7"/>
        <end position="209"/>
    </location>
</feature>
<dbReference type="Pfam" id="PF01323">
    <property type="entry name" value="DSBA"/>
    <property type="match status" value="1"/>
</dbReference>
<gene>
    <name evidence="3" type="ORF">SAMN02910418_01661</name>
</gene>
<protein>
    <submittedName>
        <fullName evidence="3">Predicted dithiol-disulfide isomerase, DsbA family</fullName>
    </submittedName>
</protein>
<dbReference type="PANTHER" id="PTHR13887">
    <property type="entry name" value="GLUTATHIONE S-TRANSFERASE KAPPA"/>
    <property type="match status" value="1"/>
</dbReference>
<dbReference type="InterPro" id="IPR001853">
    <property type="entry name" value="DSBA-like_thioredoxin_dom"/>
</dbReference>
<proteinExistence type="predicted"/>
<evidence type="ECO:0000256" key="1">
    <source>
        <dbReference type="SAM" id="MobiDB-lite"/>
    </source>
</evidence>
<dbReference type="EMBL" id="FNQV01000010">
    <property type="protein sequence ID" value="SEA47616.1"/>
    <property type="molecule type" value="Genomic_DNA"/>
</dbReference>
<evidence type="ECO:0000313" key="4">
    <source>
        <dbReference type="Proteomes" id="UP000199288"/>
    </source>
</evidence>
<evidence type="ECO:0000259" key="2">
    <source>
        <dbReference type="Pfam" id="PF01323"/>
    </source>
</evidence>
<accession>A0A1H4BHN9</accession>
<organism evidence="3 4">
    <name type="scientific">Bowdeniella nasicola</name>
    <dbReference type="NCBI Taxonomy" id="208480"/>
    <lineage>
        <taxon>Bacteria</taxon>
        <taxon>Bacillati</taxon>
        <taxon>Actinomycetota</taxon>
        <taxon>Actinomycetes</taxon>
        <taxon>Actinomycetales</taxon>
        <taxon>Actinomycetaceae</taxon>
        <taxon>Bowdeniella</taxon>
    </lineage>
</organism>
<dbReference type="Proteomes" id="UP000199288">
    <property type="component" value="Unassembled WGS sequence"/>
</dbReference>
<dbReference type="GO" id="GO:0016491">
    <property type="term" value="F:oxidoreductase activity"/>
    <property type="evidence" value="ECO:0007669"/>
    <property type="project" value="InterPro"/>
</dbReference>
<evidence type="ECO:0000313" key="3">
    <source>
        <dbReference type="EMBL" id="SEA47616.1"/>
    </source>
</evidence>
<dbReference type="PANTHER" id="PTHR13887:SF41">
    <property type="entry name" value="THIOREDOXIN SUPERFAMILY PROTEIN"/>
    <property type="match status" value="1"/>
</dbReference>
<dbReference type="InterPro" id="IPR036249">
    <property type="entry name" value="Thioredoxin-like_sf"/>
</dbReference>
<keyword evidence="4" id="KW-1185">Reference proteome</keyword>
<dbReference type="SUPFAM" id="SSF52833">
    <property type="entry name" value="Thioredoxin-like"/>
    <property type="match status" value="1"/>
</dbReference>
<dbReference type="Gene3D" id="3.40.30.10">
    <property type="entry name" value="Glutaredoxin"/>
    <property type="match status" value="1"/>
</dbReference>
<keyword evidence="3" id="KW-0413">Isomerase</keyword>
<name>A0A1H4BHN9_9ACTO</name>